<evidence type="ECO:0000313" key="1">
    <source>
        <dbReference type="EMBL" id="OMD45886.1"/>
    </source>
</evidence>
<organism evidence="1 2">
    <name type="scientific">Paenibacillus borealis</name>
    <dbReference type="NCBI Taxonomy" id="160799"/>
    <lineage>
        <taxon>Bacteria</taxon>
        <taxon>Bacillati</taxon>
        <taxon>Bacillota</taxon>
        <taxon>Bacilli</taxon>
        <taxon>Bacillales</taxon>
        <taxon>Paenibacillaceae</taxon>
        <taxon>Paenibacillus</taxon>
    </lineage>
</organism>
<accession>A0ABX3H683</accession>
<name>A0ABX3H683_PAEBO</name>
<evidence type="ECO:0000313" key="2">
    <source>
        <dbReference type="Proteomes" id="UP000187412"/>
    </source>
</evidence>
<proteinExistence type="predicted"/>
<reference evidence="1 2" key="1">
    <citation type="submission" date="2016-10" db="EMBL/GenBank/DDBJ databases">
        <title>Paenibacillus species isolates.</title>
        <authorList>
            <person name="Beno S.M."/>
        </authorList>
    </citation>
    <scope>NUCLEOTIDE SEQUENCE [LARGE SCALE GENOMIC DNA]</scope>
    <source>
        <strain evidence="1 2">FSL H7-0744</strain>
    </source>
</reference>
<keyword evidence="2" id="KW-1185">Reference proteome</keyword>
<dbReference type="EMBL" id="MPTB01000023">
    <property type="protein sequence ID" value="OMD45886.1"/>
    <property type="molecule type" value="Genomic_DNA"/>
</dbReference>
<protein>
    <recommendedName>
        <fullName evidence="3">DUF4375 domain-containing protein</fullName>
    </recommendedName>
</protein>
<sequence>MSITEVRESETLDFKELGDGALKILQYKYPSPEFDDAWVYYLFPEQQNHKLGGAGYIYYIQDQEARAALVRKLSEKYAGIYGVGQYSNDANFQRYYWNLPDKRLNIYNDFGAEAAAQFYYDYEFIETINAGTQ</sequence>
<dbReference type="Proteomes" id="UP000187412">
    <property type="component" value="Unassembled WGS sequence"/>
</dbReference>
<evidence type="ECO:0008006" key="3">
    <source>
        <dbReference type="Google" id="ProtNLM"/>
    </source>
</evidence>
<gene>
    <name evidence="1" type="ORF">BSK56_18120</name>
</gene>
<comment type="caution">
    <text evidence="1">The sequence shown here is derived from an EMBL/GenBank/DDBJ whole genome shotgun (WGS) entry which is preliminary data.</text>
</comment>
<dbReference type="RefSeq" id="WP_076112085.1">
    <property type="nucleotide sequence ID" value="NZ_MPTB01000023.1"/>
</dbReference>